<name>A0A0F9IKT8_9ZZZZ</name>
<reference evidence="1" key="1">
    <citation type="journal article" date="2015" name="Nature">
        <title>Complex archaea that bridge the gap between prokaryotes and eukaryotes.</title>
        <authorList>
            <person name="Spang A."/>
            <person name="Saw J.H."/>
            <person name="Jorgensen S.L."/>
            <person name="Zaremba-Niedzwiedzka K."/>
            <person name="Martijn J."/>
            <person name="Lind A.E."/>
            <person name="van Eijk R."/>
            <person name="Schleper C."/>
            <person name="Guy L."/>
            <person name="Ettema T.J."/>
        </authorList>
    </citation>
    <scope>NUCLEOTIDE SEQUENCE</scope>
</reference>
<accession>A0A0F9IKT8</accession>
<dbReference type="EMBL" id="LAZR01020733">
    <property type="protein sequence ID" value="KKL87822.1"/>
    <property type="molecule type" value="Genomic_DNA"/>
</dbReference>
<evidence type="ECO:0000313" key="1">
    <source>
        <dbReference type="EMBL" id="KKL87822.1"/>
    </source>
</evidence>
<organism evidence="1">
    <name type="scientific">marine sediment metagenome</name>
    <dbReference type="NCBI Taxonomy" id="412755"/>
    <lineage>
        <taxon>unclassified sequences</taxon>
        <taxon>metagenomes</taxon>
        <taxon>ecological metagenomes</taxon>
    </lineage>
</organism>
<gene>
    <name evidence="1" type="ORF">LCGC14_1930860</name>
</gene>
<proteinExistence type="predicted"/>
<sequence length="75" mass="8442">MTAKQISPIPDPEPLATLSEDTLKHMDNMLAELDKAKKSLEDLEGLGIDSSLLKEKIEWGYRAREVVLKTFGKKE</sequence>
<comment type="caution">
    <text evidence="1">The sequence shown here is derived from an EMBL/GenBank/DDBJ whole genome shotgun (WGS) entry which is preliminary data.</text>
</comment>
<protein>
    <submittedName>
        <fullName evidence="1">Uncharacterized protein</fullName>
    </submittedName>
</protein>
<dbReference type="AlphaFoldDB" id="A0A0F9IKT8"/>